<feature type="compositionally biased region" description="Basic residues" evidence="1">
    <location>
        <begin position="578"/>
        <end position="587"/>
    </location>
</feature>
<dbReference type="Proteomes" id="UP000692954">
    <property type="component" value="Unassembled WGS sequence"/>
</dbReference>
<dbReference type="EMBL" id="CAJJDN010000185">
    <property type="protein sequence ID" value="CAD8128249.1"/>
    <property type="molecule type" value="Genomic_DNA"/>
</dbReference>
<name>A0A8S1RMS7_9CILI</name>
<feature type="domain" description="Cyclic nucleotide-binding" evidence="2">
    <location>
        <begin position="172"/>
        <end position="282"/>
    </location>
</feature>
<dbReference type="InterPro" id="IPR000595">
    <property type="entry name" value="cNMP-bd_dom"/>
</dbReference>
<evidence type="ECO:0000313" key="4">
    <source>
        <dbReference type="Proteomes" id="UP000692954"/>
    </source>
</evidence>
<gene>
    <name evidence="3" type="ORF">PSON_ATCC_30995.1.T1850002</name>
</gene>
<evidence type="ECO:0000256" key="1">
    <source>
        <dbReference type="SAM" id="MobiDB-lite"/>
    </source>
</evidence>
<evidence type="ECO:0000259" key="2">
    <source>
        <dbReference type="PROSITE" id="PS50042"/>
    </source>
</evidence>
<evidence type="ECO:0000313" key="3">
    <source>
        <dbReference type="EMBL" id="CAD8128249.1"/>
    </source>
</evidence>
<dbReference type="AlphaFoldDB" id="A0A8S1RMS7"/>
<feature type="region of interest" description="Disordered" evidence="1">
    <location>
        <begin position="483"/>
        <end position="507"/>
    </location>
</feature>
<dbReference type="PROSITE" id="PS50042">
    <property type="entry name" value="CNMP_BINDING_3"/>
    <property type="match status" value="1"/>
</dbReference>
<keyword evidence="4" id="KW-1185">Reference proteome</keyword>
<feature type="region of interest" description="Disordered" evidence="1">
    <location>
        <begin position="567"/>
        <end position="587"/>
    </location>
</feature>
<comment type="caution">
    <text evidence="3">The sequence shown here is derived from an EMBL/GenBank/DDBJ whole genome shotgun (WGS) entry which is preliminary data.</text>
</comment>
<accession>A0A8S1RMS7</accession>
<protein>
    <recommendedName>
        <fullName evidence="2">Cyclic nucleotide-binding domain-containing protein</fullName>
    </recommendedName>
</protein>
<dbReference type="OrthoDB" id="299540at2759"/>
<feature type="compositionally biased region" description="Basic and acidic residues" evidence="1">
    <location>
        <begin position="488"/>
        <end position="506"/>
    </location>
</feature>
<proteinExistence type="predicted"/>
<organism evidence="3 4">
    <name type="scientific">Paramecium sonneborni</name>
    <dbReference type="NCBI Taxonomy" id="65129"/>
    <lineage>
        <taxon>Eukaryota</taxon>
        <taxon>Sar</taxon>
        <taxon>Alveolata</taxon>
        <taxon>Ciliophora</taxon>
        <taxon>Intramacronucleata</taxon>
        <taxon>Oligohymenophorea</taxon>
        <taxon>Peniculida</taxon>
        <taxon>Parameciidae</taxon>
        <taxon>Paramecium</taxon>
    </lineage>
</organism>
<reference evidence="3" key="1">
    <citation type="submission" date="2021-01" db="EMBL/GenBank/DDBJ databases">
        <authorList>
            <consortium name="Genoscope - CEA"/>
            <person name="William W."/>
        </authorList>
    </citation>
    <scope>NUCLEOTIDE SEQUENCE</scope>
</reference>
<sequence>MEQIIQNDNFVLLQSKLVSYPKTYEDLKIIASIIRGTKVISKLNELYHQQLSNDGQMKLCNSFQIKTYSKNEQLYSNPTLGVQLLLKGQVDIYQVEEGYIYKKEKLITSLHPLSYIEDEFHFDKEIYCSTQLQYNISVDNTLILSINKKECDDIYQFYGDLFLFKHKTLCKIIPGLGDLNSKRILTSLATQFEILTLSHQAQVTEENVIGEYLYFLAQGDIQMLKNEEHIFTIEDSGIIGDELIIDPDQDQNLQICYEFTAKVKSAQVSLYRIKVKIFARLFPNSIIRQIIQLHKQKQLIRLLMGSKPLDQQQQCFSPKDNIKISKSNLVLTKDSIKSYDKVDVQFQQYQVPKHSRVLKYNKNVLDQFGEEEKKSKKITINEFVQLTKQNSQPQIKILEKVENPYSFASNVNSEGFLKQYYSNLIRVGLVKPPLRIAPQNNEAIQRSRVISAIKLVEKTHKQIKTRKSTSLIFEQNEPILQINSLNPNKEDNKEKRNSNKKLDKNKTMTSFFVTPRTSAQLHQYHNSTSGYFQFIETPKCETPQSKSTMAKSFQVFRPLSGFMDHSSRLSQQSEMQKRLRKPNQHFF</sequence>